<feature type="transmembrane region" description="Helical" evidence="2">
    <location>
        <begin position="171"/>
        <end position="193"/>
    </location>
</feature>
<name>A0A2T2WVA4_9FIRM</name>
<feature type="transmembrane region" description="Helical" evidence="2">
    <location>
        <begin position="76"/>
        <end position="95"/>
    </location>
</feature>
<feature type="region of interest" description="Disordered" evidence="1">
    <location>
        <begin position="228"/>
        <end position="253"/>
    </location>
</feature>
<keyword evidence="2" id="KW-1133">Transmembrane helix</keyword>
<reference evidence="3 4" key="1">
    <citation type="journal article" date="2014" name="BMC Genomics">
        <title>Comparison of environmental and isolate Sulfobacillus genomes reveals diverse carbon, sulfur, nitrogen, and hydrogen metabolisms.</title>
        <authorList>
            <person name="Justice N.B."/>
            <person name="Norman A."/>
            <person name="Brown C.T."/>
            <person name="Singh A."/>
            <person name="Thomas B.C."/>
            <person name="Banfield J.F."/>
        </authorList>
    </citation>
    <scope>NUCLEOTIDE SEQUENCE [LARGE SCALE GENOMIC DNA]</scope>
    <source>
        <strain evidence="3">AMDSBA1</strain>
    </source>
</reference>
<accession>A0A2T2WVA4</accession>
<dbReference type="EMBL" id="PXYT01000040">
    <property type="protein sequence ID" value="PSR26177.1"/>
    <property type="molecule type" value="Genomic_DNA"/>
</dbReference>
<gene>
    <name evidence="3" type="ORF">C7B43_14545</name>
</gene>
<sequence length="253" mass="28175">MDQYDRLELYGIERVVFGLYVFLFCAGALMVVTGNNPGAIWRFFLWAAFLLVCNSGIAGLFIAIRAETRAPEHSGIVTDSLIAVVTFLGRIWAWGVDGVMIYALASNQPGATHWMAWNSAAWSRVVPNNVLWLLQQSVVWLLKPWGRTLPVPMEHWSILSARAMNTLGGLWWRYDVSLAVVSFGVAAVLFWLASWEVRLFPPKPQTPFKIVRRGTMTEADIDRLIGAADSASSAEPGDPQAQRKKGKDHELAD</sequence>
<organism evidence="3 4">
    <name type="scientific">Sulfobacillus benefaciens</name>
    <dbReference type="NCBI Taxonomy" id="453960"/>
    <lineage>
        <taxon>Bacteria</taxon>
        <taxon>Bacillati</taxon>
        <taxon>Bacillota</taxon>
        <taxon>Clostridia</taxon>
        <taxon>Eubacteriales</taxon>
        <taxon>Clostridiales Family XVII. Incertae Sedis</taxon>
        <taxon>Sulfobacillus</taxon>
    </lineage>
</organism>
<feature type="transmembrane region" description="Helical" evidence="2">
    <location>
        <begin position="12"/>
        <end position="31"/>
    </location>
</feature>
<proteinExistence type="predicted"/>
<dbReference type="AlphaFoldDB" id="A0A2T2WVA4"/>
<evidence type="ECO:0000313" key="3">
    <source>
        <dbReference type="EMBL" id="PSR26177.1"/>
    </source>
</evidence>
<protein>
    <submittedName>
        <fullName evidence="3">Uncharacterized protein</fullName>
    </submittedName>
</protein>
<feature type="transmembrane region" description="Helical" evidence="2">
    <location>
        <begin position="43"/>
        <end position="64"/>
    </location>
</feature>
<keyword evidence="2" id="KW-0812">Transmembrane</keyword>
<dbReference type="Proteomes" id="UP000242699">
    <property type="component" value="Unassembled WGS sequence"/>
</dbReference>
<comment type="caution">
    <text evidence="3">The sequence shown here is derived from an EMBL/GenBank/DDBJ whole genome shotgun (WGS) entry which is preliminary data.</text>
</comment>
<evidence type="ECO:0000256" key="1">
    <source>
        <dbReference type="SAM" id="MobiDB-lite"/>
    </source>
</evidence>
<evidence type="ECO:0000313" key="4">
    <source>
        <dbReference type="Proteomes" id="UP000242699"/>
    </source>
</evidence>
<evidence type="ECO:0000256" key="2">
    <source>
        <dbReference type="SAM" id="Phobius"/>
    </source>
</evidence>
<keyword evidence="2" id="KW-0472">Membrane</keyword>